<sequence>MWYHSSNITATGSSLGLPLYRYPSSLHSLLVELFLSIFNLNRNDHHVHATHHHWLPVVPNSYPIPSVFSSSNSISSSSLSSVNYDFPFSFNEFLQNISSNISNSTINATRCHSSLLNTSWSREANGRVDYGLCPDTFISFALCLVFLLAYVTTIVMSGVGVIWKRKSGHVSARNPIYMFFTLIAGFVFIAGMLLRIIIGRKIYPCGLLTICFFTFPPAVSLPTIFRLMRGFFMYKINLLKTKLFESPNTNGNATASRRMSASREEFNKQFELAQQQSGFNNSSVHHNSTIPSAMFGNEDSTQRVATALGGTTHSSMGHEHDEISNVVDITLPTDIMMFTSNVNDKAPTSEGASSSDHHEPTLTDSSTRSDNSTKEGKKRHSVAHRSVASSSSSSHPILNPHLSLNSSNTTGGNGAMVGFILNPTTTTTTSSSMMMMGIMNNGDYDEYDTEMIMEDSESAVDVSTWNMSDYKDMSEMRSELRKLKIFNFLVSYKFICVVYALAFLFGIVLWLVAGGIEEALYNSSTDPNKKRIFLLDGGILVFDRGCGMSTNTILIIGLESIAYIIVEAVFLVITFFVDRDTWGIKKETIALIAIQVTSAVLFIILGTLDVIQTLIDYYVPYGFVLWGYMFLEIIVAVTLPVLYAIRRDYKESRRLLDSKESGLEKVLKNKKTFAVMLDFARRSFAPESVQCWRDIQRFKKTKRSNRKKAAMHILNAYLTLGAPLELNMSRIEEKRKELLCIIEKEEKISPNLFVMIQDHCLNDMADLFERLRNSNKEIAEIVKKHSLSRTQVNPQQ</sequence>
<dbReference type="InterPro" id="IPR044926">
    <property type="entry name" value="RGS_subdomain_2"/>
</dbReference>
<evidence type="ECO:0000313" key="6">
    <source>
        <dbReference type="Proteomes" id="UP000816034"/>
    </source>
</evidence>
<evidence type="ECO:0000256" key="2">
    <source>
        <dbReference type="SAM" id="MobiDB-lite"/>
    </source>
</evidence>
<dbReference type="Proteomes" id="UP000816034">
    <property type="component" value="Unassembled WGS sequence"/>
</dbReference>
<keyword evidence="3" id="KW-1133">Transmembrane helix</keyword>
<feature type="domain" description="RGS" evidence="4">
    <location>
        <begin position="662"/>
        <end position="723"/>
    </location>
</feature>
<feature type="transmembrane region" description="Helical" evidence="3">
    <location>
        <begin position="137"/>
        <end position="163"/>
    </location>
</feature>
<dbReference type="Gene3D" id="1.10.167.10">
    <property type="entry name" value="Regulator of G-protein Signalling 4, domain 2"/>
    <property type="match status" value="1"/>
</dbReference>
<dbReference type="InterPro" id="IPR036305">
    <property type="entry name" value="RGS_sf"/>
</dbReference>
<proteinExistence type="predicted"/>
<feature type="compositionally biased region" description="Low complexity" evidence="2">
    <location>
        <begin position="384"/>
        <end position="394"/>
    </location>
</feature>
<name>A0AA88H3Q1_NAELO</name>
<protein>
    <recommendedName>
        <fullName evidence="4">RGS domain-containing protein</fullName>
    </recommendedName>
</protein>
<gene>
    <name evidence="5" type="ORF">C9374_011232</name>
</gene>
<keyword evidence="6" id="KW-1185">Reference proteome</keyword>
<dbReference type="GeneID" id="68103686"/>
<feature type="transmembrane region" description="Helical" evidence="3">
    <location>
        <begin position="175"/>
        <end position="198"/>
    </location>
</feature>
<feature type="transmembrane region" description="Helical" evidence="3">
    <location>
        <begin position="204"/>
        <end position="225"/>
    </location>
</feature>
<feature type="transmembrane region" description="Helical" evidence="3">
    <location>
        <begin position="485"/>
        <end position="513"/>
    </location>
</feature>
<organism evidence="5 6">
    <name type="scientific">Naegleria lovaniensis</name>
    <name type="common">Amoeba</name>
    <dbReference type="NCBI Taxonomy" id="51637"/>
    <lineage>
        <taxon>Eukaryota</taxon>
        <taxon>Discoba</taxon>
        <taxon>Heterolobosea</taxon>
        <taxon>Tetramitia</taxon>
        <taxon>Eutetramitia</taxon>
        <taxon>Vahlkampfiidae</taxon>
        <taxon>Naegleria</taxon>
    </lineage>
</organism>
<feature type="transmembrane region" description="Helical" evidence="3">
    <location>
        <begin position="623"/>
        <end position="645"/>
    </location>
</feature>
<accession>A0AA88H3Q1</accession>
<comment type="caution">
    <text evidence="5">The sequence shown here is derived from an EMBL/GenBank/DDBJ whole genome shotgun (WGS) entry which is preliminary data.</text>
</comment>
<evidence type="ECO:0000256" key="1">
    <source>
        <dbReference type="SAM" id="Coils"/>
    </source>
</evidence>
<keyword evidence="3" id="KW-0812">Transmembrane</keyword>
<reference evidence="5 6" key="1">
    <citation type="journal article" date="2018" name="BMC Genomics">
        <title>The genome of Naegleria lovaniensis, the basis for a comparative approach to unravel pathogenicity factors of the human pathogenic amoeba N. fowleri.</title>
        <authorList>
            <person name="Liechti N."/>
            <person name="Schurch N."/>
            <person name="Bruggmann R."/>
            <person name="Wittwer M."/>
        </authorList>
    </citation>
    <scope>NUCLEOTIDE SEQUENCE [LARGE SCALE GENOMIC DNA]</scope>
    <source>
        <strain evidence="5 6">ATCC 30569</strain>
    </source>
</reference>
<feature type="transmembrane region" description="Helical" evidence="3">
    <location>
        <begin position="553"/>
        <end position="577"/>
    </location>
</feature>
<evidence type="ECO:0000256" key="3">
    <source>
        <dbReference type="SAM" id="Phobius"/>
    </source>
</evidence>
<dbReference type="EMBL" id="PYSW02000004">
    <property type="protein sequence ID" value="KAG2392507.1"/>
    <property type="molecule type" value="Genomic_DNA"/>
</dbReference>
<dbReference type="RefSeq" id="XP_044554401.1">
    <property type="nucleotide sequence ID" value="XM_044686865.1"/>
</dbReference>
<evidence type="ECO:0000259" key="4">
    <source>
        <dbReference type="PROSITE" id="PS50132"/>
    </source>
</evidence>
<dbReference type="SUPFAM" id="SSF48097">
    <property type="entry name" value="Regulator of G-protein signaling, RGS"/>
    <property type="match status" value="1"/>
</dbReference>
<keyword evidence="1" id="KW-0175">Coiled coil</keyword>
<dbReference type="PANTHER" id="PTHR10845">
    <property type="entry name" value="REGULATOR OF G PROTEIN SIGNALING"/>
    <property type="match status" value="1"/>
</dbReference>
<evidence type="ECO:0000313" key="5">
    <source>
        <dbReference type="EMBL" id="KAG2392507.1"/>
    </source>
</evidence>
<dbReference type="SMART" id="SM00315">
    <property type="entry name" value="RGS"/>
    <property type="match status" value="1"/>
</dbReference>
<dbReference type="PANTHER" id="PTHR10845:SF192">
    <property type="entry name" value="DOUBLE HIT, ISOFORM B"/>
    <property type="match status" value="1"/>
</dbReference>
<feature type="region of interest" description="Disordered" evidence="2">
    <location>
        <begin position="341"/>
        <end position="406"/>
    </location>
</feature>
<dbReference type="Pfam" id="PF00615">
    <property type="entry name" value="RGS"/>
    <property type="match status" value="1"/>
</dbReference>
<dbReference type="InterPro" id="IPR016137">
    <property type="entry name" value="RGS"/>
</dbReference>
<feature type="coiled-coil region" evidence="1">
    <location>
        <begin position="728"/>
        <end position="784"/>
    </location>
</feature>
<feature type="transmembrane region" description="Helical" evidence="3">
    <location>
        <begin position="589"/>
        <end position="611"/>
    </location>
</feature>
<dbReference type="CDD" id="cd07440">
    <property type="entry name" value="RGS"/>
    <property type="match status" value="1"/>
</dbReference>
<dbReference type="AlphaFoldDB" id="A0AA88H3Q1"/>
<keyword evidence="3" id="KW-0472">Membrane</keyword>
<dbReference type="PROSITE" id="PS50132">
    <property type="entry name" value="RGS"/>
    <property type="match status" value="1"/>
</dbReference>